<evidence type="ECO:0000256" key="3">
    <source>
        <dbReference type="ARBA" id="ARBA00022448"/>
    </source>
</evidence>
<dbReference type="GO" id="GO:0016020">
    <property type="term" value="C:membrane"/>
    <property type="evidence" value="ECO:0007669"/>
    <property type="project" value="UniProtKB-SubCell"/>
</dbReference>
<keyword evidence="4 7" id="KW-0812">Transmembrane</keyword>
<proteinExistence type="inferred from homology"/>
<dbReference type="VEuPathDB" id="FungiDB:BO70DRAFT_340809"/>
<evidence type="ECO:0000313" key="10">
    <source>
        <dbReference type="Proteomes" id="UP000247233"/>
    </source>
</evidence>
<evidence type="ECO:0000256" key="2">
    <source>
        <dbReference type="ARBA" id="ARBA00008335"/>
    </source>
</evidence>
<feature type="transmembrane region" description="Helical" evidence="7">
    <location>
        <begin position="351"/>
        <end position="370"/>
    </location>
</feature>
<evidence type="ECO:0000256" key="4">
    <source>
        <dbReference type="ARBA" id="ARBA00022692"/>
    </source>
</evidence>
<dbReference type="EMBL" id="MSFL01000022">
    <property type="protein sequence ID" value="PWY75067.1"/>
    <property type="molecule type" value="Genomic_DNA"/>
</dbReference>
<dbReference type="PANTHER" id="PTHR43791">
    <property type="entry name" value="PERMEASE-RELATED"/>
    <property type="match status" value="1"/>
</dbReference>
<feature type="transmembrane region" description="Helical" evidence="7">
    <location>
        <begin position="187"/>
        <end position="209"/>
    </location>
</feature>
<feature type="transmembrane region" description="Helical" evidence="7">
    <location>
        <begin position="449"/>
        <end position="472"/>
    </location>
</feature>
<dbReference type="SUPFAM" id="SSF103473">
    <property type="entry name" value="MFS general substrate transporter"/>
    <property type="match status" value="1"/>
</dbReference>
<evidence type="ECO:0000256" key="5">
    <source>
        <dbReference type="ARBA" id="ARBA00022989"/>
    </source>
</evidence>
<comment type="subcellular location">
    <subcellularLocation>
        <location evidence="1">Membrane</location>
        <topology evidence="1">Multi-pass membrane protein</topology>
    </subcellularLocation>
</comment>
<dbReference type="Proteomes" id="UP000247233">
    <property type="component" value="Unassembled WGS sequence"/>
</dbReference>
<dbReference type="GO" id="GO:0022857">
    <property type="term" value="F:transmembrane transporter activity"/>
    <property type="evidence" value="ECO:0007669"/>
    <property type="project" value="InterPro"/>
</dbReference>
<feature type="transmembrane region" description="Helical" evidence="7">
    <location>
        <begin position="131"/>
        <end position="149"/>
    </location>
</feature>
<gene>
    <name evidence="9" type="ORF">BO70DRAFT_340809</name>
</gene>
<feature type="transmembrane region" description="Helical" evidence="7">
    <location>
        <begin position="290"/>
        <end position="314"/>
    </location>
</feature>
<dbReference type="STRING" id="1448321.A0A317VPT6"/>
<evidence type="ECO:0000256" key="1">
    <source>
        <dbReference type="ARBA" id="ARBA00004141"/>
    </source>
</evidence>
<evidence type="ECO:0000259" key="8">
    <source>
        <dbReference type="PROSITE" id="PS50850"/>
    </source>
</evidence>
<name>A0A317VPT6_9EURO</name>
<dbReference type="PANTHER" id="PTHR43791:SF50">
    <property type="entry name" value="TRANSPORTER, PUTATIVE (AFU_ORTHOLOGUE AFUA_2G00840)-RELATED"/>
    <property type="match status" value="1"/>
</dbReference>
<dbReference type="InterPro" id="IPR036259">
    <property type="entry name" value="MFS_trans_sf"/>
</dbReference>
<dbReference type="InterPro" id="IPR011701">
    <property type="entry name" value="MFS"/>
</dbReference>
<dbReference type="OrthoDB" id="2985014at2759"/>
<accession>A0A317VPT6</accession>
<comment type="caution">
    <text evidence="9">The sequence shown here is derived from an EMBL/GenBank/DDBJ whole genome shotgun (WGS) entry which is preliminary data.</text>
</comment>
<dbReference type="RefSeq" id="XP_025397192.1">
    <property type="nucleotide sequence ID" value="XM_025541305.1"/>
</dbReference>
<organism evidence="9 10">
    <name type="scientific">Aspergillus heteromorphus CBS 117.55</name>
    <dbReference type="NCBI Taxonomy" id="1448321"/>
    <lineage>
        <taxon>Eukaryota</taxon>
        <taxon>Fungi</taxon>
        <taxon>Dikarya</taxon>
        <taxon>Ascomycota</taxon>
        <taxon>Pezizomycotina</taxon>
        <taxon>Eurotiomycetes</taxon>
        <taxon>Eurotiomycetidae</taxon>
        <taxon>Eurotiales</taxon>
        <taxon>Aspergillaceae</taxon>
        <taxon>Aspergillus</taxon>
        <taxon>Aspergillus subgen. Circumdati</taxon>
    </lineage>
</organism>
<reference evidence="9 10" key="1">
    <citation type="submission" date="2016-12" db="EMBL/GenBank/DDBJ databases">
        <title>The genomes of Aspergillus section Nigri reveals drivers in fungal speciation.</title>
        <authorList>
            <consortium name="DOE Joint Genome Institute"/>
            <person name="Vesth T.C."/>
            <person name="Nybo J."/>
            <person name="Theobald S."/>
            <person name="Brandl J."/>
            <person name="Frisvad J.C."/>
            <person name="Nielsen K.F."/>
            <person name="Lyhne E.K."/>
            <person name="Kogle M.E."/>
            <person name="Kuo A."/>
            <person name="Riley R."/>
            <person name="Clum A."/>
            <person name="Nolan M."/>
            <person name="Lipzen A."/>
            <person name="Salamov A."/>
            <person name="Henrissat B."/>
            <person name="Wiebenga A."/>
            <person name="De Vries R.P."/>
            <person name="Grigoriev I.V."/>
            <person name="Mortensen U.H."/>
            <person name="Andersen M.R."/>
            <person name="Baker S.E."/>
        </authorList>
    </citation>
    <scope>NUCLEOTIDE SEQUENCE [LARGE SCALE GENOMIC DNA]</scope>
    <source>
        <strain evidence="9 10">CBS 117.55</strain>
    </source>
</reference>
<evidence type="ECO:0000313" key="9">
    <source>
        <dbReference type="EMBL" id="PWY75067.1"/>
    </source>
</evidence>
<keyword evidence="10" id="KW-1185">Reference proteome</keyword>
<feature type="transmembrane region" description="Helical" evidence="7">
    <location>
        <begin position="155"/>
        <end position="175"/>
    </location>
</feature>
<keyword evidence="3" id="KW-0813">Transport</keyword>
<sequence length="508" mass="56230">MASLTPEPSGSDSKSARASVSEDPAKLLHRYSSAPGVVDDVVAVIDHQAERRLCRRFDLRLLPVLALMYLFNALDKGNLSNAETAGMSDDLHFQPGQYNLLLSIFFIPYVLFAPPFAMLGKRFSPARVLPILMFSFGCFTLLSSATTNFSGMFALRWFLGMSEAAFFPLVIYYLTTFYRRGELARRLAIFYAASNIANAFSGLIAFGVFQIQHSSIPNWRYLFILEGSITVLFSTFAYWYLPRSASSASFLDADEKALAHHRIQVDSSAVVNEPFDLRSACRIFHHPTTYLFLAIEICLGVPLQGVSLFMPQIIQRLGFPTVKTNLYTVAPNVTGAIMLLLLAFASDAARLRAPFIVLAFLLTFAGFMLYASITDVARQIHLAYFATFMMTWGTAAPSVLLSTWYNNNIAHEGRRVLLTSIGVPLANLMGLVASNVFREQDAPKYMPALVTVAAFGAVGAVLAAGLGGYMFWDNRARDRREGVQIRAVDVPTERLRDGPGGVGFRWFL</sequence>
<dbReference type="Pfam" id="PF07690">
    <property type="entry name" value="MFS_1"/>
    <property type="match status" value="1"/>
</dbReference>
<dbReference type="PROSITE" id="PS50850">
    <property type="entry name" value="MFS"/>
    <property type="match status" value="1"/>
</dbReference>
<dbReference type="GeneID" id="37063542"/>
<feature type="transmembrane region" description="Helical" evidence="7">
    <location>
        <begin position="221"/>
        <end position="241"/>
    </location>
</feature>
<feature type="transmembrane region" description="Helical" evidence="7">
    <location>
        <begin position="326"/>
        <end position="344"/>
    </location>
</feature>
<feature type="transmembrane region" description="Helical" evidence="7">
    <location>
        <begin position="382"/>
        <end position="404"/>
    </location>
</feature>
<keyword evidence="5 7" id="KW-1133">Transmembrane helix</keyword>
<evidence type="ECO:0000256" key="6">
    <source>
        <dbReference type="ARBA" id="ARBA00023136"/>
    </source>
</evidence>
<feature type="transmembrane region" description="Helical" evidence="7">
    <location>
        <begin position="98"/>
        <end position="119"/>
    </location>
</feature>
<protein>
    <submittedName>
        <fullName evidence="9">MFS transporter</fullName>
    </submittedName>
</protein>
<feature type="transmembrane region" description="Helical" evidence="7">
    <location>
        <begin position="416"/>
        <end position="437"/>
    </location>
</feature>
<dbReference type="FunFam" id="1.20.1250.20:FF:000188">
    <property type="entry name" value="MFS general substrate transporter"/>
    <property type="match status" value="1"/>
</dbReference>
<dbReference type="Gene3D" id="1.20.1250.20">
    <property type="entry name" value="MFS general substrate transporter like domains"/>
    <property type="match status" value="1"/>
</dbReference>
<feature type="domain" description="Major facilitator superfamily (MFS) profile" evidence="8">
    <location>
        <begin position="61"/>
        <end position="477"/>
    </location>
</feature>
<dbReference type="FunFam" id="1.20.1250.20:FF:000013">
    <property type="entry name" value="MFS general substrate transporter"/>
    <property type="match status" value="1"/>
</dbReference>
<evidence type="ECO:0000256" key="7">
    <source>
        <dbReference type="SAM" id="Phobius"/>
    </source>
</evidence>
<comment type="similarity">
    <text evidence="2">Belongs to the major facilitator superfamily.</text>
</comment>
<dbReference type="InterPro" id="IPR020846">
    <property type="entry name" value="MFS_dom"/>
</dbReference>
<keyword evidence="6 7" id="KW-0472">Membrane</keyword>
<dbReference type="AlphaFoldDB" id="A0A317VPT6"/>